<dbReference type="Gene3D" id="3.40.50.1220">
    <property type="entry name" value="TPP-binding domain"/>
    <property type="match status" value="1"/>
</dbReference>
<comment type="similarity">
    <text evidence="3">Belongs to the sirtuin family. Class III subfamily.</text>
</comment>
<comment type="domain">
    <text evidence="3">In contrast to class I sirtuins, class III sirtuins have only weak deacetylase activity. Difference in substrate specificity is probably due to a larger hydrophobic pocket with 2 residues (Tyr-155 and Arg-158) that bind to malonylated and succinylated substrates and define the specificity.</text>
</comment>
<evidence type="ECO:0000256" key="4">
    <source>
        <dbReference type="PROSITE-ProRule" id="PRU00236"/>
    </source>
</evidence>
<proteinExistence type="inferred from homology"/>
<keyword evidence="3 4" id="KW-0479">Metal-binding</keyword>
<evidence type="ECO:0000256" key="2">
    <source>
        <dbReference type="ARBA" id="ARBA00023027"/>
    </source>
</evidence>
<dbReference type="Gene3D" id="3.30.1600.10">
    <property type="entry name" value="SIR2/SIRT2 'Small Domain"/>
    <property type="match status" value="1"/>
</dbReference>
<feature type="binding site" evidence="3 4">
    <location>
        <position position="222"/>
    </location>
    <ligand>
        <name>Zn(2+)</name>
        <dbReference type="ChEBI" id="CHEBI:29105"/>
    </ligand>
</feature>
<sequence length="362" mass="39596">MTKLVLVAKDAVFHCARSRRSTFSFRSSCVFGLVDIVQPSQVQVSSHRGFAALISSLQPEARQLRSVFAAAGHKFAATTFIMASQNSRPSSDMAKFRECFGRAKHIVVLTGAGVSAESGVPTFRGAGGLWRKWRAQDLATPEAFADNPSLIWEFYHYRREVMSSKSPNPAHEAIAECEKRLKPLGRRVVVITQNIDELHRRAGSENIQELHGNLFKTRCTKCGDVRVNRDSPICAALAGKGEPDPKAEDARIPVEKLPRCQKGSCGGLLRPHVVWFGESLDQEVLRQTSEELEKCDLCLVVGTSSVVYPAAMFAPQVASRGVPVAEFNIEETPATDSFGFMFQGPAGQLLPGALAAHESEKK</sequence>
<gene>
    <name evidence="7" type="primary">LOC100533524</name>
</gene>
<dbReference type="PANTHER" id="PTHR11085">
    <property type="entry name" value="NAD-DEPENDENT PROTEIN DEACYLASE SIRTUIN-5, MITOCHONDRIAL-RELATED"/>
    <property type="match status" value="1"/>
</dbReference>
<organism evidence="6 7">
    <name type="scientific">Aplysia californica</name>
    <name type="common">California sea hare</name>
    <dbReference type="NCBI Taxonomy" id="6500"/>
    <lineage>
        <taxon>Eukaryota</taxon>
        <taxon>Metazoa</taxon>
        <taxon>Spiralia</taxon>
        <taxon>Lophotrochozoa</taxon>
        <taxon>Mollusca</taxon>
        <taxon>Gastropoda</taxon>
        <taxon>Heterobranchia</taxon>
        <taxon>Euthyneura</taxon>
        <taxon>Tectipleura</taxon>
        <taxon>Aplysiida</taxon>
        <taxon>Aplysioidea</taxon>
        <taxon>Aplysiidae</taxon>
        <taxon>Aplysia</taxon>
    </lineage>
</organism>
<dbReference type="PANTHER" id="PTHR11085:SF10">
    <property type="entry name" value="NAD-DEPENDENT PROTEIN DEACYLASE SIRTUIN-5, MITOCHONDRIAL-RELATED"/>
    <property type="match status" value="1"/>
</dbReference>
<dbReference type="Proteomes" id="UP000694888">
    <property type="component" value="Unplaced"/>
</dbReference>
<comment type="catalytic activity">
    <reaction evidence="3">
        <text>N(6)-malonyl-L-lysyl-[protein] + NAD(+) + H2O = 2''-O-malonyl-ADP-D-ribose + nicotinamide + L-lysyl-[protein]</text>
        <dbReference type="Rhea" id="RHEA:47672"/>
        <dbReference type="Rhea" id="RHEA-COMP:9752"/>
        <dbReference type="Rhea" id="RHEA-COMP:11878"/>
        <dbReference type="ChEBI" id="CHEBI:15377"/>
        <dbReference type="ChEBI" id="CHEBI:17154"/>
        <dbReference type="ChEBI" id="CHEBI:29969"/>
        <dbReference type="ChEBI" id="CHEBI:57540"/>
        <dbReference type="ChEBI" id="CHEBI:87831"/>
        <dbReference type="ChEBI" id="CHEBI:87833"/>
    </reaction>
</comment>
<comment type="catalytic activity">
    <reaction evidence="3">
        <text>N(6)-glutaryl-L-lysyl-[protein] + NAD(+) + H2O = 2''-O-glutaryl-ADP-D-ribose + nicotinamide + L-lysyl-[protein]</text>
        <dbReference type="Rhea" id="RHEA:47664"/>
        <dbReference type="Rhea" id="RHEA-COMP:9752"/>
        <dbReference type="Rhea" id="RHEA-COMP:11875"/>
        <dbReference type="ChEBI" id="CHEBI:15377"/>
        <dbReference type="ChEBI" id="CHEBI:17154"/>
        <dbReference type="ChEBI" id="CHEBI:29969"/>
        <dbReference type="ChEBI" id="CHEBI:57540"/>
        <dbReference type="ChEBI" id="CHEBI:87828"/>
        <dbReference type="ChEBI" id="CHEBI:87829"/>
    </reaction>
</comment>
<dbReference type="InterPro" id="IPR026591">
    <property type="entry name" value="Sirtuin_cat_small_dom_sf"/>
</dbReference>
<comment type="cofactor">
    <cofactor evidence="3">
        <name>Zn(2+)</name>
        <dbReference type="ChEBI" id="CHEBI:29105"/>
    </cofactor>
    <text evidence="3">Binds 1 zinc ion per subunit.</text>
</comment>
<dbReference type="InterPro" id="IPR027546">
    <property type="entry name" value="Sirtuin_class_III"/>
</dbReference>
<dbReference type="InterPro" id="IPR026590">
    <property type="entry name" value="Ssirtuin_cat_dom"/>
</dbReference>
<evidence type="ECO:0000313" key="7">
    <source>
        <dbReference type="RefSeq" id="XP_035828103.1"/>
    </source>
</evidence>
<dbReference type="CDD" id="cd01412">
    <property type="entry name" value="SIRT5_Af1_CobB"/>
    <property type="match status" value="1"/>
</dbReference>
<keyword evidence="6" id="KW-1185">Reference proteome</keyword>
<comment type="catalytic activity">
    <reaction evidence="3">
        <text>N(6)-succinyl-L-lysyl-[protein] + NAD(+) + H2O = 2''-O-succinyl-ADP-D-ribose + nicotinamide + L-lysyl-[protein]</text>
        <dbReference type="Rhea" id="RHEA:47668"/>
        <dbReference type="Rhea" id="RHEA-COMP:9752"/>
        <dbReference type="Rhea" id="RHEA-COMP:11877"/>
        <dbReference type="ChEBI" id="CHEBI:15377"/>
        <dbReference type="ChEBI" id="CHEBI:17154"/>
        <dbReference type="ChEBI" id="CHEBI:29969"/>
        <dbReference type="ChEBI" id="CHEBI:57540"/>
        <dbReference type="ChEBI" id="CHEBI:87830"/>
        <dbReference type="ChEBI" id="CHEBI:87832"/>
    </reaction>
</comment>
<evidence type="ECO:0000256" key="3">
    <source>
        <dbReference type="HAMAP-Rule" id="MF_03160"/>
    </source>
</evidence>
<feature type="active site" description="Proton acceptor" evidence="3 4">
    <location>
        <position position="211"/>
    </location>
</feature>
<dbReference type="HAMAP" id="MF_01121">
    <property type="entry name" value="Sirtuin_ClassIII"/>
    <property type="match status" value="1"/>
</dbReference>
<keyword evidence="1 3" id="KW-0808">Transferase</keyword>
<reference evidence="7" key="1">
    <citation type="submission" date="2025-08" db="UniProtKB">
        <authorList>
            <consortium name="RefSeq"/>
        </authorList>
    </citation>
    <scope>IDENTIFICATION</scope>
</reference>
<dbReference type="NCBIfam" id="NF001753">
    <property type="entry name" value="PRK00481.1-3"/>
    <property type="match status" value="1"/>
</dbReference>
<evidence type="ECO:0000313" key="6">
    <source>
        <dbReference type="Proteomes" id="UP000694888"/>
    </source>
</evidence>
<feature type="binding site" evidence="3">
    <location>
        <begin position="302"/>
        <end position="304"/>
    </location>
    <ligand>
        <name>NAD(+)</name>
        <dbReference type="ChEBI" id="CHEBI:57540"/>
    </ligand>
</feature>
<feature type="binding site" evidence="3">
    <location>
        <begin position="328"/>
        <end position="330"/>
    </location>
    <ligand>
        <name>NAD(+)</name>
        <dbReference type="ChEBI" id="CHEBI:57540"/>
    </ligand>
</feature>
<name>A0ABM1W0B0_APLCA</name>
<dbReference type="GeneID" id="100533524"/>
<dbReference type="RefSeq" id="XP_035828103.1">
    <property type="nucleotide sequence ID" value="XM_035972210.1"/>
</dbReference>
<feature type="binding site" evidence="3 4">
    <location>
        <position position="260"/>
    </location>
    <ligand>
        <name>Zn(2+)</name>
        <dbReference type="ChEBI" id="CHEBI:29105"/>
    </ligand>
</feature>
<dbReference type="EC" id="2.3.1.-" evidence="3"/>
<keyword evidence="2 3" id="KW-0520">NAD</keyword>
<dbReference type="Pfam" id="PF02146">
    <property type="entry name" value="SIR2"/>
    <property type="match status" value="1"/>
</dbReference>
<feature type="binding site" evidence="3 4">
    <location>
        <position position="219"/>
    </location>
    <ligand>
        <name>Zn(2+)</name>
        <dbReference type="ChEBI" id="CHEBI:29105"/>
    </ligand>
</feature>
<dbReference type="PROSITE" id="PS50305">
    <property type="entry name" value="SIRTUIN"/>
    <property type="match status" value="1"/>
</dbReference>
<dbReference type="SUPFAM" id="SSF52467">
    <property type="entry name" value="DHS-like NAD/FAD-binding domain"/>
    <property type="match status" value="1"/>
</dbReference>
<keyword evidence="3 4" id="KW-0862">Zinc</keyword>
<feature type="binding site" evidence="3">
    <location>
        <begin position="193"/>
        <end position="196"/>
    </location>
    <ligand>
        <name>NAD(+)</name>
        <dbReference type="ChEBI" id="CHEBI:57540"/>
    </ligand>
</feature>
<evidence type="ECO:0000256" key="1">
    <source>
        <dbReference type="ARBA" id="ARBA00022679"/>
    </source>
</evidence>
<comment type="subcellular location">
    <subcellularLocation>
        <location evidence="3">Mitochondrion</location>
    </subcellularLocation>
</comment>
<dbReference type="InterPro" id="IPR050134">
    <property type="entry name" value="NAD-dep_sirtuin_deacylases"/>
</dbReference>
<dbReference type="InterPro" id="IPR003000">
    <property type="entry name" value="Sirtuin"/>
</dbReference>
<protein>
    <recommendedName>
        <fullName evidence="3">NAD-dependent protein deacylase</fullName>
        <ecNumber evidence="3">2.3.1.-</ecNumber>
    </recommendedName>
    <alternativeName>
        <fullName evidence="3">Regulatory protein SIR2 homolog 5</fullName>
    </alternativeName>
</protein>
<feature type="binding site" evidence="3 4">
    <location>
        <position position="265"/>
    </location>
    <ligand>
        <name>Zn(2+)</name>
        <dbReference type="ChEBI" id="CHEBI:29105"/>
    </ligand>
</feature>
<comment type="function">
    <text evidence="3">NAD-dependent lysine demalonylase, desuccinylase and deglutarylase that specifically removes malonyl, succinyl and glutaryl groups on target proteins. Has weak NAD-dependent protein deacetylase activity; however this activity may not be physiologically relevant in vivo.</text>
</comment>
<feature type="binding site" evidence="3">
    <location>
        <position position="155"/>
    </location>
    <ligand>
        <name>substrate</name>
    </ligand>
</feature>
<keyword evidence="3" id="KW-0496">Mitochondrion</keyword>
<feature type="binding site" evidence="3">
    <location>
        <position position="346"/>
    </location>
    <ligand>
        <name>NAD(+)</name>
        <dbReference type="ChEBI" id="CHEBI:57540"/>
    </ligand>
</feature>
<feature type="binding site" evidence="3">
    <location>
        <begin position="111"/>
        <end position="130"/>
    </location>
    <ligand>
        <name>NAD(+)</name>
        <dbReference type="ChEBI" id="CHEBI:57540"/>
    </ligand>
</feature>
<dbReference type="InterPro" id="IPR029035">
    <property type="entry name" value="DHS-like_NAD/FAD-binding_dom"/>
</dbReference>
<feature type="binding site" evidence="3">
    <location>
        <position position="158"/>
    </location>
    <ligand>
        <name>substrate</name>
    </ligand>
</feature>
<accession>A0ABM1W0B0</accession>
<feature type="domain" description="Deacetylase sirtuin-type" evidence="5">
    <location>
        <begin position="86"/>
        <end position="360"/>
    </location>
</feature>
<evidence type="ECO:0000259" key="5">
    <source>
        <dbReference type="PROSITE" id="PS50305"/>
    </source>
</evidence>